<dbReference type="CDD" id="cd01555">
    <property type="entry name" value="UdpNAET"/>
    <property type="match status" value="1"/>
</dbReference>
<evidence type="ECO:0000256" key="2">
    <source>
        <dbReference type="ARBA" id="ARBA00004752"/>
    </source>
</evidence>
<comment type="caution">
    <text evidence="14">The sequence shown here is derived from an EMBL/GenBank/DDBJ whole genome shotgun (WGS) entry which is preliminary data.</text>
</comment>
<feature type="modified residue" description="2-(S-cysteinyl)pyruvic acid O-phosphothioketal" evidence="12">
    <location>
        <position position="127"/>
    </location>
</feature>
<evidence type="ECO:0000259" key="13">
    <source>
        <dbReference type="Pfam" id="PF00275"/>
    </source>
</evidence>
<dbReference type="AlphaFoldDB" id="A0A0R2DYJ3"/>
<keyword evidence="12" id="KW-0670">Pyruvate</keyword>
<evidence type="ECO:0000256" key="5">
    <source>
        <dbReference type="ARBA" id="ARBA00022679"/>
    </source>
</evidence>
<keyword evidence="4 12" id="KW-0132">Cell division</keyword>
<dbReference type="PATRIC" id="fig|1423806.3.peg.1350"/>
<evidence type="ECO:0000256" key="8">
    <source>
        <dbReference type="ARBA" id="ARBA00023306"/>
    </source>
</evidence>
<evidence type="ECO:0000256" key="11">
    <source>
        <dbReference type="ARBA" id="ARBA00047527"/>
    </source>
</evidence>
<feature type="domain" description="Enolpyruvate transferase" evidence="13">
    <location>
        <begin position="15"/>
        <end position="416"/>
    </location>
</feature>
<dbReference type="eggNOG" id="COG0766">
    <property type="taxonomic scope" value="Bacteria"/>
</dbReference>
<dbReference type="GO" id="GO:0005737">
    <property type="term" value="C:cytoplasm"/>
    <property type="evidence" value="ECO:0007669"/>
    <property type="project" value="UniProtKB-SubCell"/>
</dbReference>
<dbReference type="SUPFAM" id="SSF55205">
    <property type="entry name" value="EPT/RTPC-like"/>
    <property type="match status" value="1"/>
</dbReference>
<sequence>MRRFGGIVLEKIIVHGGNPLKGEVRIEGAKNAVLPILAAGLLASEGKTYLDNVPVLSDVHMMNNMLRFLNVKVDMDEEKKTVSLDATAEPSYEAPFKYVSKMRASIVVFGPLLARLKHAKVAMPGGCAIGSRPIDLHLKGLAAMGAKVEQHDGYIEAFTTGLVGANIYLDFPSVGATQNIMMAATLAQGTTVIENVAREPEIVDLANFLNQMGAKVTGAGTETIKIVGVKHLHGVRHTIIQDRIEAGTFMVAAAVTKGNVLIKNAIAEHNKPLISKLEEMGVKVIECDEGIRVIGTGALKPVSVKTLPHPGFPTDMQPQLSVLQLMAAGTSMLTETVFENRFMHLEELRRMNANFNIEGNSVALQGPTEFHGAEVEATDLRAAAALILAGLVAKGYTQVSQLKYLDRGYYNFHKKLANLGAEIKRIDEETAATYPLHQGSKA</sequence>
<dbReference type="UniPathway" id="UPA00219"/>
<dbReference type="Proteomes" id="UP000050961">
    <property type="component" value="Unassembled WGS sequence"/>
</dbReference>
<evidence type="ECO:0000256" key="10">
    <source>
        <dbReference type="ARBA" id="ARBA00038367"/>
    </source>
</evidence>
<evidence type="ECO:0000313" key="14">
    <source>
        <dbReference type="EMBL" id="KRN06135.1"/>
    </source>
</evidence>
<dbReference type="EC" id="2.5.1.7" evidence="12"/>
<comment type="catalytic activity">
    <reaction evidence="11 12">
        <text>phosphoenolpyruvate + UDP-N-acetyl-alpha-D-glucosamine = UDP-N-acetyl-3-O-(1-carboxyvinyl)-alpha-D-glucosamine + phosphate</text>
        <dbReference type="Rhea" id="RHEA:18681"/>
        <dbReference type="ChEBI" id="CHEBI:43474"/>
        <dbReference type="ChEBI" id="CHEBI:57705"/>
        <dbReference type="ChEBI" id="CHEBI:58702"/>
        <dbReference type="ChEBI" id="CHEBI:68483"/>
        <dbReference type="EC" id="2.5.1.7"/>
    </reaction>
</comment>
<dbReference type="InterPro" id="IPR050068">
    <property type="entry name" value="MurA_subfamily"/>
</dbReference>
<dbReference type="GO" id="GO:0009252">
    <property type="term" value="P:peptidoglycan biosynthetic process"/>
    <property type="evidence" value="ECO:0007669"/>
    <property type="project" value="UniProtKB-UniRule"/>
</dbReference>
<reference evidence="14 15" key="1">
    <citation type="journal article" date="2015" name="Genome Announc.">
        <title>Expanding the biotechnology potential of lactobacilli through comparative genomics of 213 strains and associated genera.</title>
        <authorList>
            <person name="Sun Z."/>
            <person name="Harris H.M."/>
            <person name="McCann A."/>
            <person name="Guo C."/>
            <person name="Argimon S."/>
            <person name="Zhang W."/>
            <person name="Yang X."/>
            <person name="Jeffery I.B."/>
            <person name="Cooney J.C."/>
            <person name="Kagawa T.F."/>
            <person name="Liu W."/>
            <person name="Song Y."/>
            <person name="Salvetti E."/>
            <person name="Wrobel A."/>
            <person name="Rasinkangas P."/>
            <person name="Parkhill J."/>
            <person name="Rea M.C."/>
            <person name="O'Sullivan O."/>
            <person name="Ritari J."/>
            <person name="Douillard F.P."/>
            <person name="Paul Ross R."/>
            <person name="Yang R."/>
            <person name="Briner A.E."/>
            <person name="Felis G.E."/>
            <person name="de Vos W.M."/>
            <person name="Barrangou R."/>
            <person name="Klaenhammer T.R."/>
            <person name="Caufield P.W."/>
            <person name="Cui Y."/>
            <person name="Zhang H."/>
            <person name="O'Toole P.W."/>
        </authorList>
    </citation>
    <scope>NUCLEOTIDE SEQUENCE [LARGE SCALE GENOMIC DNA]</scope>
    <source>
        <strain evidence="14 15">DSM 21376</strain>
    </source>
</reference>
<keyword evidence="8 12" id="KW-0131">Cell cycle</keyword>
<feature type="binding site" evidence="12">
    <location>
        <position position="337"/>
    </location>
    <ligand>
        <name>UDP-N-acetyl-alpha-D-glucosamine</name>
        <dbReference type="ChEBI" id="CHEBI:57705"/>
    </ligand>
</feature>
<evidence type="ECO:0000256" key="6">
    <source>
        <dbReference type="ARBA" id="ARBA00022960"/>
    </source>
</evidence>
<dbReference type="HAMAP" id="MF_00111">
    <property type="entry name" value="MurA"/>
    <property type="match status" value="1"/>
</dbReference>
<feature type="binding site" evidence="12">
    <location>
        <begin position="30"/>
        <end position="31"/>
    </location>
    <ligand>
        <name>phosphoenolpyruvate</name>
        <dbReference type="ChEBI" id="CHEBI:58702"/>
    </ligand>
</feature>
<protein>
    <recommendedName>
        <fullName evidence="12">UDP-N-acetylglucosamine 1-carboxyvinyltransferase</fullName>
        <ecNumber evidence="12">2.5.1.7</ecNumber>
    </recommendedName>
    <alternativeName>
        <fullName evidence="12">Enoylpyruvate transferase</fullName>
    </alternativeName>
    <alternativeName>
        <fullName evidence="12">UDP-N-acetylglucosamine enolpyruvyl transferase</fullName>
        <shortName evidence="12">EPT</shortName>
    </alternativeName>
</protein>
<feature type="binding site" evidence="12">
    <location>
        <begin position="132"/>
        <end position="136"/>
    </location>
    <ligand>
        <name>UDP-N-acetyl-alpha-D-glucosamine</name>
        <dbReference type="ChEBI" id="CHEBI:57705"/>
    </ligand>
</feature>
<dbReference type="NCBIfam" id="TIGR01072">
    <property type="entry name" value="murA"/>
    <property type="match status" value="1"/>
</dbReference>
<dbReference type="EMBL" id="AYZF01000013">
    <property type="protein sequence ID" value="KRN06135.1"/>
    <property type="molecule type" value="Genomic_DNA"/>
</dbReference>
<comment type="similarity">
    <text evidence="10 12">Belongs to the EPSP synthase family. MurA subfamily.</text>
</comment>
<dbReference type="Gene3D" id="3.65.10.10">
    <property type="entry name" value="Enolpyruvate transferase domain"/>
    <property type="match status" value="2"/>
</dbReference>
<evidence type="ECO:0000256" key="7">
    <source>
        <dbReference type="ARBA" id="ARBA00022984"/>
    </source>
</evidence>
<dbReference type="GO" id="GO:0019277">
    <property type="term" value="P:UDP-N-acetylgalactosamine biosynthetic process"/>
    <property type="evidence" value="ECO:0007669"/>
    <property type="project" value="InterPro"/>
</dbReference>
<evidence type="ECO:0000256" key="12">
    <source>
        <dbReference type="HAMAP-Rule" id="MF_00111"/>
    </source>
</evidence>
<feature type="active site" description="Proton donor" evidence="12">
    <location>
        <position position="127"/>
    </location>
</feature>
<dbReference type="STRING" id="1423806.FD15_GL001329"/>
<evidence type="ECO:0000256" key="9">
    <source>
        <dbReference type="ARBA" id="ARBA00023316"/>
    </source>
</evidence>
<evidence type="ECO:0000256" key="4">
    <source>
        <dbReference type="ARBA" id="ARBA00022618"/>
    </source>
</evidence>
<dbReference type="NCBIfam" id="NF006873">
    <property type="entry name" value="PRK09369.1"/>
    <property type="match status" value="1"/>
</dbReference>
<dbReference type="FunFam" id="3.65.10.10:FF:000001">
    <property type="entry name" value="UDP-N-acetylglucosamine 1-carboxyvinyltransferase"/>
    <property type="match status" value="1"/>
</dbReference>
<dbReference type="PANTHER" id="PTHR43783">
    <property type="entry name" value="UDP-N-ACETYLGLUCOSAMINE 1-CARBOXYVINYLTRANSFERASE"/>
    <property type="match status" value="1"/>
</dbReference>
<comment type="subcellular location">
    <subcellularLocation>
        <location evidence="1 12">Cytoplasm</location>
    </subcellularLocation>
</comment>
<keyword evidence="6 12" id="KW-0133">Cell shape</keyword>
<evidence type="ECO:0000256" key="3">
    <source>
        <dbReference type="ARBA" id="ARBA00022490"/>
    </source>
</evidence>
<keyword evidence="5 12" id="KW-0808">Transferase</keyword>
<gene>
    <name evidence="12" type="primary">murA</name>
    <name evidence="14" type="ORF">FD15_GL001329</name>
</gene>
<feature type="binding site" evidence="12">
    <location>
        <position position="315"/>
    </location>
    <ligand>
        <name>UDP-N-acetyl-alpha-D-glucosamine</name>
        <dbReference type="ChEBI" id="CHEBI:57705"/>
    </ligand>
</feature>
<evidence type="ECO:0000256" key="1">
    <source>
        <dbReference type="ARBA" id="ARBA00004496"/>
    </source>
</evidence>
<proteinExistence type="inferred from homology"/>
<keyword evidence="3 12" id="KW-0963">Cytoplasm</keyword>
<dbReference type="GO" id="GO:0071555">
    <property type="term" value="P:cell wall organization"/>
    <property type="evidence" value="ECO:0007669"/>
    <property type="project" value="UniProtKB-KW"/>
</dbReference>
<dbReference type="InterPro" id="IPR013792">
    <property type="entry name" value="RNA3'P_cycl/enolpyr_Trfase_a/b"/>
</dbReference>
<organism evidence="14 15">
    <name type="scientific">Liquorilactobacillus sucicola DSM 21376 = JCM 15457</name>
    <dbReference type="NCBI Taxonomy" id="1423806"/>
    <lineage>
        <taxon>Bacteria</taxon>
        <taxon>Bacillati</taxon>
        <taxon>Bacillota</taxon>
        <taxon>Bacilli</taxon>
        <taxon>Lactobacillales</taxon>
        <taxon>Lactobacillaceae</taxon>
        <taxon>Liquorilactobacillus</taxon>
    </lineage>
</organism>
<keyword evidence="7 12" id="KW-0573">Peptidoglycan synthesis</keyword>
<accession>A0A0R2DYJ3</accession>
<comment type="pathway">
    <text evidence="2 12">Cell wall biogenesis; peptidoglycan biosynthesis.</text>
</comment>
<feature type="binding site" evidence="12">
    <location>
        <position position="103"/>
    </location>
    <ligand>
        <name>UDP-N-acetyl-alpha-D-glucosamine</name>
        <dbReference type="ChEBI" id="CHEBI:57705"/>
    </ligand>
</feature>
<comment type="caution">
    <text evidence="12">Lacks conserved residue(s) required for the propagation of feature annotation.</text>
</comment>
<keyword evidence="9 12" id="KW-0961">Cell wall biogenesis/degradation</keyword>
<dbReference type="GO" id="GO:0008360">
    <property type="term" value="P:regulation of cell shape"/>
    <property type="evidence" value="ECO:0007669"/>
    <property type="project" value="UniProtKB-KW"/>
</dbReference>
<dbReference type="InterPro" id="IPR001986">
    <property type="entry name" value="Enolpyruvate_Tfrase_dom"/>
</dbReference>
<keyword evidence="15" id="KW-1185">Reference proteome</keyword>
<evidence type="ECO:0000313" key="15">
    <source>
        <dbReference type="Proteomes" id="UP000050961"/>
    </source>
</evidence>
<name>A0A0R2DYJ3_9LACO</name>
<dbReference type="GO" id="GO:0008760">
    <property type="term" value="F:UDP-N-acetylglucosamine 1-carboxyvinyltransferase activity"/>
    <property type="evidence" value="ECO:0007669"/>
    <property type="project" value="UniProtKB-UniRule"/>
</dbReference>
<dbReference type="Pfam" id="PF00275">
    <property type="entry name" value="EPSP_synthase"/>
    <property type="match status" value="1"/>
</dbReference>
<dbReference type="InterPro" id="IPR036968">
    <property type="entry name" value="Enolpyruvate_Tfrase_sf"/>
</dbReference>
<comment type="function">
    <text evidence="12">Cell wall formation. Adds enolpyruvyl to UDP-N-acetylglucosamine.</text>
</comment>
<dbReference type="PANTHER" id="PTHR43783:SF1">
    <property type="entry name" value="UDP-N-ACETYLGLUCOSAMINE 1-CARBOXYVINYLTRANSFERASE"/>
    <property type="match status" value="1"/>
</dbReference>
<dbReference type="GO" id="GO:0051301">
    <property type="term" value="P:cell division"/>
    <property type="evidence" value="ECO:0007669"/>
    <property type="project" value="UniProtKB-KW"/>
</dbReference>
<dbReference type="InterPro" id="IPR005750">
    <property type="entry name" value="UDP_GlcNAc_COvinyl_MurA"/>
</dbReference>